<evidence type="ECO:0000259" key="2">
    <source>
        <dbReference type="SMART" id="SM01259"/>
    </source>
</evidence>
<feature type="domain" description="Lipid A biosynthesis N-terminal" evidence="2">
    <location>
        <begin position="21"/>
        <end position="92"/>
    </location>
</feature>
<dbReference type="GO" id="GO:0016020">
    <property type="term" value="C:membrane"/>
    <property type="evidence" value="ECO:0007669"/>
    <property type="project" value="GOC"/>
</dbReference>
<evidence type="ECO:0000313" key="5">
    <source>
        <dbReference type="Proteomes" id="UP000183299"/>
    </source>
</evidence>
<proteinExistence type="predicted"/>
<gene>
    <name evidence="3" type="ORF">Q4494_10165</name>
    <name evidence="4" type="ORF">SAMN04488138_11119</name>
</gene>
<dbReference type="STRING" id="576117.SAMN04488138_11119"/>
<dbReference type="GO" id="GO:0009245">
    <property type="term" value="P:lipid A biosynthetic process"/>
    <property type="evidence" value="ECO:0007669"/>
    <property type="project" value="InterPro"/>
</dbReference>
<protein>
    <submittedName>
        <fullName evidence="3">Lipid-A-disaccharide synthase N-terminal domain-containing protein</fullName>
    </submittedName>
    <submittedName>
        <fullName evidence="4">Uncharacterized N-terminal domain of lipid-A-disaccharide synthase</fullName>
    </submittedName>
</protein>
<dbReference type="SMART" id="SM01259">
    <property type="entry name" value="LAB_N"/>
    <property type="match status" value="1"/>
</dbReference>
<keyword evidence="1" id="KW-0812">Transmembrane</keyword>
<organism evidence="4 5">
    <name type="scientific">Celeribacter halophilus</name>
    <dbReference type="NCBI Taxonomy" id="576117"/>
    <lineage>
        <taxon>Bacteria</taxon>
        <taxon>Pseudomonadati</taxon>
        <taxon>Pseudomonadota</taxon>
        <taxon>Alphaproteobacteria</taxon>
        <taxon>Rhodobacterales</taxon>
        <taxon>Roseobacteraceae</taxon>
        <taxon>Celeribacter</taxon>
    </lineage>
</organism>
<feature type="transmembrane region" description="Helical" evidence="1">
    <location>
        <begin position="75"/>
        <end position="95"/>
    </location>
</feature>
<dbReference type="GeneID" id="98665723"/>
<dbReference type="EMBL" id="JAUOPJ010000008">
    <property type="protein sequence ID" value="MDO6457445.1"/>
    <property type="molecule type" value="Genomic_DNA"/>
</dbReference>
<keyword evidence="5" id="KW-1185">Reference proteome</keyword>
<dbReference type="PIRSF" id="PIRSF028440">
    <property type="entry name" value="UCP_LAB_N"/>
    <property type="match status" value="1"/>
</dbReference>
<feature type="transmembrane region" description="Helical" evidence="1">
    <location>
        <begin position="47"/>
        <end position="69"/>
    </location>
</feature>
<dbReference type="InterPro" id="IPR014546">
    <property type="entry name" value="UCP028440_lipidA_biosyn"/>
</dbReference>
<evidence type="ECO:0000313" key="4">
    <source>
        <dbReference type="EMBL" id="SFJ81047.1"/>
    </source>
</evidence>
<feature type="transmembrane region" description="Helical" evidence="1">
    <location>
        <begin position="16"/>
        <end position="35"/>
    </location>
</feature>
<dbReference type="EMBL" id="FORY01000011">
    <property type="protein sequence ID" value="SFJ81047.1"/>
    <property type="molecule type" value="Genomic_DNA"/>
</dbReference>
<keyword evidence="1" id="KW-1133">Transmembrane helix</keyword>
<evidence type="ECO:0000256" key="1">
    <source>
        <dbReference type="SAM" id="Phobius"/>
    </source>
</evidence>
<evidence type="ECO:0000313" key="3">
    <source>
        <dbReference type="EMBL" id="MDO6457445.1"/>
    </source>
</evidence>
<name>A0A1I3UGY8_9RHOB</name>
<sequence length="108" mass="12495">MQWLMTILHVDTVGELWWVLFGLSAQLMFTARFLLQWIASERARQSVVPVAFWYFSLVGGLMLFAYALYRKDPVFVLGQSLGVVIYSRNLWLIYANRNTEDDPSKDAA</sequence>
<keyword evidence="1" id="KW-0472">Membrane</keyword>
<dbReference type="Gene3D" id="1.20.1280.290">
    <property type="match status" value="1"/>
</dbReference>
<dbReference type="Pfam" id="PF07578">
    <property type="entry name" value="LAB_N"/>
    <property type="match status" value="1"/>
</dbReference>
<dbReference type="OrthoDB" id="9793186at2"/>
<accession>A0A1I3UGY8</accession>
<dbReference type="RefSeq" id="WP_066604978.1">
    <property type="nucleotide sequence ID" value="NZ_FORY01000011.1"/>
</dbReference>
<dbReference type="Proteomes" id="UP001169823">
    <property type="component" value="Unassembled WGS sequence"/>
</dbReference>
<dbReference type="AlphaFoldDB" id="A0A1I3UGY8"/>
<dbReference type="Proteomes" id="UP000183299">
    <property type="component" value="Unassembled WGS sequence"/>
</dbReference>
<reference evidence="4 5" key="1">
    <citation type="submission" date="2016-10" db="EMBL/GenBank/DDBJ databases">
        <authorList>
            <person name="de Groot N.N."/>
        </authorList>
    </citation>
    <scope>NUCLEOTIDE SEQUENCE [LARGE SCALE GENOMIC DNA]</scope>
    <source>
        <strain evidence="4 5">CGMCC 1.8891</strain>
    </source>
</reference>
<reference evidence="3" key="2">
    <citation type="submission" date="2023-07" db="EMBL/GenBank/DDBJ databases">
        <title>Genome content predicts the carbon catabolic preferences of heterotrophic bacteria.</title>
        <authorList>
            <person name="Gralka M."/>
        </authorList>
    </citation>
    <scope>NUCLEOTIDE SEQUENCE</scope>
    <source>
        <strain evidence="3">I2M02</strain>
    </source>
</reference>
<dbReference type="InterPro" id="IPR011499">
    <property type="entry name" value="Lipid_A_biosynth_N"/>
</dbReference>
<dbReference type="GO" id="GO:0008915">
    <property type="term" value="F:lipid-A-disaccharide synthase activity"/>
    <property type="evidence" value="ECO:0007669"/>
    <property type="project" value="InterPro"/>
</dbReference>